<dbReference type="Pfam" id="PF14065">
    <property type="entry name" value="Pvc16_N"/>
    <property type="match status" value="1"/>
</dbReference>
<gene>
    <name evidence="2" type="ORF">HHL11_24075</name>
</gene>
<feature type="domain" description="Pvc16 N-terminal" evidence="1">
    <location>
        <begin position="9"/>
        <end position="208"/>
    </location>
</feature>
<keyword evidence="3" id="KW-1185">Reference proteome</keyword>
<comment type="caution">
    <text evidence="2">The sequence shown here is derived from an EMBL/GenBank/DDBJ whole genome shotgun (WGS) entry which is preliminary data.</text>
</comment>
<evidence type="ECO:0000313" key="2">
    <source>
        <dbReference type="EMBL" id="NML46844.1"/>
    </source>
</evidence>
<reference evidence="2 3" key="1">
    <citation type="submission" date="2020-04" db="EMBL/GenBank/DDBJ databases">
        <title>Ramlibacter sp. G-1-2-2 isolated from soil.</title>
        <authorList>
            <person name="Dahal R.H."/>
        </authorList>
    </citation>
    <scope>NUCLEOTIDE SEQUENCE [LARGE SCALE GENOMIC DNA]</scope>
    <source>
        <strain evidence="2 3">G-1-2-2</strain>
    </source>
</reference>
<proteinExistence type="predicted"/>
<evidence type="ECO:0000259" key="1">
    <source>
        <dbReference type="Pfam" id="PF14065"/>
    </source>
</evidence>
<name>A0A848H8L0_9BURK</name>
<accession>A0A848H8L0</accession>
<protein>
    <submittedName>
        <fullName evidence="2">DUF4255 domain-containing protein</fullName>
    </submittedName>
</protein>
<dbReference type="AlphaFoldDB" id="A0A848H8L0"/>
<organism evidence="2 3">
    <name type="scientific">Ramlibacter agri</name>
    <dbReference type="NCBI Taxonomy" id="2728837"/>
    <lineage>
        <taxon>Bacteria</taxon>
        <taxon>Pseudomonadati</taxon>
        <taxon>Pseudomonadota</taxon>
        <taxon>Betaproteobacteria</taxon>
        <taxon>Burkholderiales</taxon>
        <taxon>Comamonadaceae</taxon>
        <taxon>Ramlibacter</taxon>
    </lineage>
</organism>
<sequence>MSSALAIAAVTASLKDLLNDGLMDHDLSTVGSFTVTAQPPDRVTTGTTENNQLNLFLYQVTANSGWRNVGLPSRDRAGERLTNAPLALDLHYLLTAYGAQDLNAEVLLGYAMQVLHETSVLTRAQLRTALGSPPPVDGSLLPGPFGSLSAVDLADQVEMIKVTPVFLGSEDLSKLWTAMQARYRPSMAYLVSVVLIQAQGPARSALPVIKRGPADRGATAHGAPAPTLIGARAAATPLQPALRLGEDLLLSGTNLLSNSTLAVRFEQSRLAVVQTLTPLPIDAQQLGVHLPSIAEVASGMADWAVGVYAVSLTISDPGQPSWTTNSVPMALSPLITVSPLNAAAGTLNLTLTCTPRLRTSQESSVRLLFGDTEVLPATVNTPVNPALPTTLTFAVPGVVAGDYVLRLRVEGIDSLPAVYTGSPPSFEFDTQQTVHVT</sequence>
<evidence type="ECO:0000313" key="3">
    <source>
        <dbReference type="Proteomes" id="UP000541185"/>
    </source>
</evidence>
<dbReference type="RefSeq" id="WP_169421087.1">
    <property type="nucleotide sequence ID" value="NZ_JABBFX010000002.1"/>
</dbReference>
<dbReference type="EMBL" id="JABBFX010000002">
    <property type="protein sequence ID" value="NML46844.1"/>
    <property type="molecule type" value="Genomic_DNA"/>
</dbReference>
<dbReference type="Proteomes" id="UP000541185">
    <property type="component" value="Unassembled WGS sequence"/>
</dbReference>
<dbReference type="InterPro" id="IPR025351">
    <property type="entry name" value="Pvc16_N"/>
</dbReference>